<evidence type="ECO:0000313" key="2">
    <source>
        <dbReference type="Proteomes" id="UP001148662"/>
    </source>
</evidence>
<comment type="caution">
    <text evidence="1">The sequence shown here is derived from an EMBL/GenBank/DDBJ whole genome shotgun (WGS) entry which is preliminary data.</text>
</comment>
<dbReference type="Proteomes" id="UP001148662">
    <property type="component" value="Unassembled WGS sequence"/>
</dbReference>
<evidence type="ECO:0000313" key="1">
    <source>
        <dbReference type="EMBL" id="KAJ3526976.1"/>
    </source>
</evidence>
<protein>
    <submittedName>
        <fullName evidence="1">Uncharacterized protein</fullName>
    </submittedName>
</protein>
<proteinExistence type="predicted"/>
<name>A0ACC1RW37_9APHY</name>
<gene>
    <name evidence="1" type="ORF">NM688_g8189</name>
</gene>
<dbReference type="EMBL" id="JANHOG010002123">
    <property type="protein sequence ID" value="KAJ3526976.1"/>
    <property type="molecule type" value="Genomic_DNA"/>
</dbReference>
<accession>A0ACC1RW37</accession>
<sequence length="421" mass="45110">MSGGFSSDSLSLPRFLSLAAPFRCASSCAFPSIFTIMSRPRAQTAYPEATFHDFLNPVLTTYSELSYAISYPGDIDYCDPWTDMLSFEPFSFDDDGIFGSPDWTQFADVTQAGSSIGTANGTFADFLEDVLPASASAGIPHTAGPSESRALICASTLPTSPSGTTLDGQSPLESVFSAINGTDLFSGILNTGPLSHVSQDFLEPFLYDASPVEAGGTARIEEILSPEEEVEDKGESSVKPEPFKPAEPQQEKAESSLTAAPSSTARPLENKSKTKSHPESITIPPASPEEIIAATSRTRSASPRNQPKNTGTPEVKATKKATRRAKGKERDTEPSPKLPKPERPEAKAALQNLFQEYENTPEAFLPPSPHEFLAMLSAPKPEKAQTQPPAKAKRSSKGKRKATVQDVDDVSLVHLVCSCTC</sequence>
<reference evidence="1" key="1">
    <citation type="submission" date="2022-07" db="EMBL/GenBank/DDBJ databases">
        <title>Genome Sequence of Phlebia brevispora.</title>
        <authorList>
            <person name="Buettner E."/>
        </authorList>
    </citation>
    <scope>NUCLEOTIDE SEQUENCE</scope>
    <source>
        <strain evidence="1">MPL23</strain>
    </source>
</reference>
<keyword evidence="2" id="KW-1185">Reference proteome</keyword>
<organism evidence="1 2">
    <name type="scientific">Phlebia brevispora</name>
    <dbReference type="NCBI Taxonomy" id="194682"/>
    <lineage>
        <taxon>Eukaryota</taxon>
        <taxon>Fungi</taxon>
        <taxon>Dikarya</taxon>
        <taxon>Basidiomycota</taxon>
        <taxon>Agaricomycotina</taxon>
        <taxon>Agaricomycetes</taxon>
        <taxon>Polyporales</taxon>
        <taxon>Meruliaceae</taxon>
        <taxon>Phlebia</taxon>
    </lineage>
</organism>